<evidence type="ECO:0000313" key="2">
    <source>
        <dbReference type="Proteomes" id="UP000293764"/>
    </source>
</evidence>
<dbReference type="Proteomes" id="UP000293764">
    <property type="component" value="Unassembled WGS sequence"/>
</dbReference>
<sequence>MPSFTRRHALPPDVRSHLELRRGDRVIAAAEITGGWVVASRLALYVAPAGLPVQRRPWADVDRASLDPETETITVGWIDGTSQDLHLLDNRRPAFPRALRERVQSSVVHAETVVVPGGTQVRVALRRDEDGELFSQVIGQGRVNLADPAVAAVVDAAEARVRGAAGLPL</sequence>
<proteinExistence type="predicted"/>
<dbReference type="AlphaFoldDB" id="A0A4Q5N313"/>
<reference evidence="1 2" key="1">
    <citation type="submission" date="2019-01" db="EMBL/GenBank/DDBJ databases">
        <title>Novel species of Cellulomonas.</title>
        <authorList>
            <person name="Liu Q."/>
            <person name="Xin Y.-H."/>
        </authorList>
    </citation>
    <scope>NUCLEOTIDE SEQUENCE [LARGE SCALE GENOMIC DNA]</scope>
    <source>
        <strain evidence="1 2">HLT2-17</strain>
    </source>
</reference>
<name>A0A4Q5N313_9MICO</name>
<organism evidence="1 2">
    <name type="scientific">Pengzhenrongella frigida</name>
    <dbReference type="NCBI Taxonomy" id="1259133"/>
    <lineage>
        <taxon>Bacteria</taxon>
        <taxon>Bacillati</taxon>
        <taxon>Actinomycetota</taxon>
        <taxon>Actinomycetes</taxon>
        <taxon>Micrococcales</taxon>
        <taxon>Pengzhenrongella</taxon>
    </lineage>
</organism>
<keyword evidence="2" id="KW-1185">Reference proteome</keyword>
<dbReference type="EMBL" id="SDWW01000004">
    <property type="protein sequence ID" value="RYV52588.1"/>
    <property type="molecule type" value="Genomic_DNA"/>
</dbReference>
<gene>
    <name evidence="1" type="ORF">EUA98_02495</name>
</gene>
<dbReference type="RefSeq" id="WP_130101082.1">
    <property type="nucleotide sequence ID" value="NZ_SDWW01000004.1"/>
</dbReference>
<comment type="caution">
    <text evidence="1">The sequence shown here is derived from an EMBL/GenBank/DDBJ whole genome shotgun (WGS) entry which is preliminary data.</text>
</comment>
<evidence type="ECO:0000313" key="1">
    <source>
        <dbReference type="EMBL" id="RYV52588.1"/>
    </source>
</evidence>
<dbReference type="OrthoDB" id="3260805at2"/>
<protein>
    <submittedName>
        <fullName evidence="1">Uncharacterized protein</fullName>
    </submittedName>
</protein>
<accession>A0A4Q5N313</accession>